<name>A0A4T2H9M8_STRSU</name>
<protein>
    <submittedName>
        <fullName evidence="1">DUF3173 domain-containing protein</fullName>
    </submittedName>
</protein>
<gene>
    <name evidence="1" type="ORF">FAJ36_00390</name>
</gene>
<dbReference type="Pfam" id="PF11372">
    <property type="entry name" value="DUF3173"/>
    <property type="match status" value="1"/>
</dbReference>
<reference evidence="1 2" key="1">
    <citation type="submission" date="2019-04" db="EMBL/GenBank/DDBJ databases">
        <title>Genome analysis of Streptococcus suis strain WUSS330.</title>
        <authorList>
            <person name="Chen H."/>
            <person name="Gao X."/>
            <person name="Wu Z."/>
        </authorList>
    </citation>
    <scope>NUCLEOTIDE SEQUENCE [LARGE SCALE GENOMIC DNA]</scope>
    <source>
        <strain evidence="1 2">WUSS330</strain>
    </source>
</reference>
<proteinExistence type="predicted"/>
<sequence length="68" mass="7770">MQNTTVNKNDLVKLGYKEHTATSIIRQAKQIMVQQGYAFYNNRRLGRVPVSTVESILGISLLNNFKEE</sequence>
<accession>A0A4T2H9M8</accession>
<dbReference type="EMBL" id="SSXN01000001">
    <property type="protein sequence ID" value="TII07171.1"/>
    <property type="molecule type" value="Genomic_DNA"/>
</dbReference>
<evidence type="ECO:0000313" key="2">
    <source>
        <dbReference type="Proteomes" id="UP000305785"/>
    </source>
</evidence>
<dbReference type="Proteomes" id="UP000305785">
    <property type="component" value="Unassembled WGS sequence"/>
</dbReference>
<evidence type="ECO:0000313" key="1">
    <source>
        <dbReference type="EMBL" id="TII07171.1"/>
    </source>
</evidence>
<organism evidence="1 2">
    <name type="scientific">Streptococcus suis</name>
    <dbReference type="NCBI Taxonomy" id="1307"/>
    <lineage>
        <taxon>Bacteria</taxon>
        <taxon>Bacillati</taxon>
        <taxon>Bacillota</taxon>
        <taxon>Bacilli</taxon>
        <taxon>Lactobacillales</taxon>
        <taxon>Streptococcaceae</taxon>
        <taxon>Streptococcus</taxon>
    </lineage>
</organism>
<comment type="caution">
    <text evidence="1">The sequence shown here is derived from an EMBL/GenBank/DDBJ whole genome shotgun (WGS) entry which is preliminary data.</text>
</comment>
<dbReference type="AlphaFoldDB" id="A0A4T2H9M8"/>
<dbReference type="RefSeq" id="WP_136671070.1">
    <property type="nucleotide sequence ID" value="NZ_SSXN01000001.1"/>
</dbReference>
<dbReference type="InterPro" id="IPR021512">
    <property type="entry name" value="DUF3173"/>
</dbReference>